<dbReference type="EMBL" id="JBHFEH010000003">
    <property type="protein sequence ID" value="KAL2058110.1"/>
    <property type="molecule type" value="Genomic_DNA"/>
</dbReference>
<keyword evidence="2" id="KW-1133">Transmembrane helix</keyword>
<evidence type="ECO:0000313" key="4">
    <source>
        <dbReference type="Proteomes" id="UP001590951"/>
    </source>
</evidence>
<protein>
    <submittedName>
        <fullName evidence="3">Uncharacterized protein</fullName>
    </submittedName>
</protein>
<dbReference type="Proteomes" id="UP001590951">
    <property type="component" value="Unassembled WGS sequence"/>
</dbReference>
<gene>
    <name evidence="3" type="ORF">ABVK25_001728</name>
</gene>
<evidence type="ECO:0000256" key="2">
    <source>
        <dbReference type="SAM" id="Phobius"/>
    </source>
</evidence>
<proteinExistence type="predicted"/>
<accession>A0ABR4BK88</accession>
<keyword evidence="2" id="KW-0472">Membrane</keyword>
<feature type="compositionally biased region" description="Polar residues" evidence="1">
    <location>
        <begin position="143"/>
        <end position="162"/>
    </location>
</feature>
<keyword evidence="4" id="KW-1185">Reference proteome</keyword>
<feature type="region of interest" description="Disordered" evidence="1">
    <location>
        <begin position="52"/>
        <end position="162"/>
    </location>
</feature>
<reference evidence="3 4" key="1">
    <citation type="submission" date="2024-09" db="EMBL/GenBank/DDBJ databases">
        <title>Rethinking Asexuality: The Enigmatic Case of Functional Sexual Genes in Lepraria (Stereocaulaceae).</title>
        <authorList>
            <person name="Doellman M."/>
            <person name="Sun Y."/>
            <person name="Barcenas-Pena A."/>
            <person name="Lumbsch H.T."/>
            <person name="Grewe F."/>
        </authorList>
    </citation>
    <scope>NUCLEOTIDE SEQUENCE [LARGE SCALE GENOMIC DNA]</scope>
    <source>
        <strain evidence="3 4">Grewe 0041</strain>
    </source>
</reference>
<comment type="caution">
    <text evidence="3">The sequence shown here is derived from an EMBL/GenBank/DDBJ whole genome shotgun (WGS) entry which is preliminary data.</text>
</comment>
<organism evidence="3 4">
    <name type="scientific">Lepraria finkii</name>
    <dbReference type="NCBI Taxonomy" id="1340010"/>
    <lineage>
        <taxon>Eukaryota</taxon>
        <taxon>Fungi</taxon>
        <taxon>Dikarya</taxon>
        <taxon>Ascomycota</taxon>
        <taxon>Pezizomycotina</taxon>
        <taxon>Lecanoromycetes</taxon>
        <taxon>OSLEUM clade</taxon>
        <taxon>Lecanoromycetidae</taxon>
        <taxon>Lecanorales</taxon>
        <taxon>Lecanorineae</taxon>
        <taxon>Stereocaulaceae</taxon>
        <taxon>Lepraria</taxon>
    </lineage>
</organism>
<evidence type="ECO:0000313" key="3">
    <source>
        <dbReference type="EMBL" id="KAL2058110.1"/>
    </source>
</evidence>
<name>A0ABR4BK88_9LECA</name>
<evidence type="ECO:0000256" key="1">
    <source>
        <dbReference type="SAM" id="MobiDB-lite"/>
    </source>
</evidence>
<feature type="transmembrane region" description="Helical" evidence="2">
    <location>
        <begin position="12"/>
        <end position="29"/>
    </location>
</feature>
<sequence length="162" mass="17093">MHSLSGEIVTTVVYGTAATIIGLVTIYQAHRAWTIWREHLHNTVPHRSSLELGLASSSPTPGPSVHPRTIGTPLHATNESRDGVVHDISSTLLPSPPSQLPPLATLTANEASLVPRSSLGPEDNTTDTNTDAHLDSRAIGKVNITSPLEPTDGKSSLHQAPA</sequence>
<keyword evidence="2" id="KW-0812">Transmembrane</keyword>